<dbReference type="SUPFAM" id="SSF54373">
    <property type="entry name" value="FAD-linked reductases, C-terminal domain"/>
    <property type="match status" value="1"/>
</dbReference>
<evidence type="ECO:0000313" key="6">
    <source>
        <dbReference type="EMBL" id="EMS81692.1"/>
    </source>
</evidence>
<dbReference type="InterPro" id="IPR028896">
    <property type="entry name" value="GcvT/YgfZ/DmdA"/>
</dbReference>
<dbReference type="Pfam" id="PF01571">
    <property type="entry name" value="GCV_T"/>
    <property type="match status" value="1"/>
</dbReference>
<dbReference type="InterPro" id="IPR013977">
    <property type="entry name" value="GcvT_C"/>
</dbReference>
<dbReference type="AlphaFoldDB" id="S0G847"/>
<dbReference type="EC" id="1.5.8.4" evidence="6"/>
<dbReference type="OrthoDB" id="9806257at2"/>
<dbReference type="Proteomes" id="UP000014216">
    <property type="component" value="Unassembled WGS sequence"/>
</dbReference>
<dbReference type="SUPFAM" id="SSF51905">
    <property type="entry name" value="FAD/NAD(P)-binding domain"/>
    <property type="match status" value="1"/>
</dbReference>
<feature type="domain" description="FAD dependent oxidoreductase" evidence="2">
    <location>
        <begin position="7"/>
        <end position="364"/>
    </location>
</feature>
<feature type="domain" description="FAD dependent oxidoreductase central" evidence="5">
    <location>
        <begin position="368"/>
        <end position="422"/>
    </location>
</feature>
<keyword evidence="6" id="KW-0560">Oxidoreductase</keyword>
<dbReference type="SUPFAM" id="SSF103025">
    <property type="entry name" value="Folate-binding domain"/>
    <property type="match status" value="1"/>
</dbReference>
<evidence type="ECO:0000259" key="2">
    <source>
        <dbReference type="Pfam" id="PF01266"/>
    </source>
</evidence>
<evidence type="ECO:0000259" key="5">
    <source>
        <dbReference type="Pfam" id="PF16350"/>
    </source>
</evidence>
<keyword evidence="7" id="KW-1185">Reference proteome</keyword>
<protein>
    <submittedName>
        <fullName evidence="6">Dimethylglycine dehydrogenase</fullName>
        <ecNumber evidence="6">1.5.8.4</ecNumber>
    </submittedName>
</protein>
<evidence type="ECO:0000259" key="3">
    <source>
        <dbReference type="Pfam" id="PF01571"/>
    </source>
</evidence>
<dbReference type="Gene3D" id="3.30.1360.120">
    <property type="entry name" value="Probable tRNA modification gtpase trme, domain 1"/>
    <property type="match status" value="1"/>
</dbReference>
<dbReference type="InterPro" id="IPR032503">
    <property type="entry name" value="FAO_M"/>
</dbReference>
<feature type="domain" description="GCVT N-terminal" evidence="3">
    <location>
        <begin position="424"/>
        <end position="701"/>
    </location>
</feature>
<dbReference type="EMBL" id="APJX01000001">
    <property type="protein sequence ID" value="EMS81692.1"/>
    <property type="molecule type" value="Genomic_DNA"/>
</dbReference>
<dbReference type="Gene3D" id="3.30.70.1400">
    <property type="entry name" value="Aminomethyltransferase beta-barrel domains"/>
    <property type="match status" value="1"/>
</dbReference>
<feature type="domain" description="Aminomethyltransferase C-terminal" evidence="4">
    <location>
        <begin position="719"/>
        <end position="798"/>
    </location>
</feature>
<dbReference type="PANTHER" id="PTHR43757:SF2">
    <property type="entry name" value="AMINOMETHYLTRANSFERASE, MITOCHONDRIAL"/>
    <property type="match status" value="1"/>
</dbReference>
<dbReference type="Pfam" id="PF01266">
    <property type="entry name" value="DAO"/>
    <property type="match status" value="1"/>
</dbReference>
<dbReference type="InterPro" id="IPR029043">
    <property type="entry name" value="GcvT/YgfZ_C"/>
</dbReference>
<dbReference type="PATRIC" id="fig|1286635.3.peg.874"/>
<comment type="similarity">
    <text evidence="1">Belongs to the GcvT family.</text>
</comment>
<evidence type="ECO:0000259" key="4">
    <source>
        <dbReference type="Pfam" id="PF08669"/>
    </source>
</evidence>
<dbReference type="GO" id="GO:0047865">
    <property type="term" value="F:dimethylglycine dehydrogenase activity"/>
    <property type="evidence" value="ECO:0007669"/>
    <property type="project" value="UniProtKB-EC"/>
</dbReference>
<name>S0G847_9BACT</name>
<dbReference type="SUPFAM" id="SSF101790">
    <property type="entry name" value="Aminomethyltransferase beta-barrel domain"/>
    <property type="match status" value="1"/>
</dbReference>
<organism evidence="6 7">
    <name type="scientific">Desulfotignum phosphitoxidans DSM 13687</name>
    <dbReference type="NCBI Taxonomy" id="1286635"/>
    <lineage>
        <taxon>Bacteria</taxon>
        <taxon>Pseudomonadati</taxon>
        <taxon>Thermodesulfobacteriota</taxon>
        <taxon>Desulfobacteria</taxon>
        <taxon>Desulfobacterales</taxon>
        <taxon>Desulfobacteraceae</taxon>
        <taxon>Desulfotignum</taxon>
    </lineage>
</organism>
<dbReference type="InterPro" id="IPR006076">
    <property type="entry name" value="FAD-dep_OxRdtase"/>
</dbReference>
<dbReference type="Gene3D" id="3.50.50.60">
    <property type="entry name" value="FAD/NAD(P)-binding domain"/>
    <property type="match status" value="1"/>
</dbReference>
<dbReference type="InterPro" id="IPR027266">
    <property type="entry name" value="TrmE/GcvT-like"/>
</dbReference>
<gene>
    <name evidence="6" type="primary">dmgDH</name>
    <name evidence="6" type="ORF">Dpo_1c08330</name>
</gene>
<dbReference type="RefSeq" id="WP_006964456.1">
    <property type="nucleotide sequence ID" value="NZ_APJX01000001.1"/>
</dbReference>
<dbReference type="Gene3D" id="3.30.9.10">
    <property type="entry name" value="D-Amino Acid Oxidase, subunit A, domain 2"/>
    <property type="match status" value="1"/>
</dbReference>
<comment type="caution">
    <text evidence="6">The sequence shown here is derived from an EMBL/GenBank/DDBJ whole genome shotgun (WGS) entry which is preliminary data.</text>
</comment>
<dbReference type="PANTHER" id="PTHR43757">
    <property type="entry name" value="AMINOMETHYLTRANSFERASE"/>
    <property type="match status" value="1"/>
</dbReference>
<dbReference type="InterPro" id="IPR006222">
    <property type="entry name" value="GCVT_N"/>
</dbReference>
<dbReference type="Gene3D" id="2.40.30.110">
    <property type="entry name" value="Aminomethyltransferase beta-barrel domains"/>
    <property type="match status" value="1"/>
</dbReference>
<dbReference type="InterPro" id="IPR036188">
    <property type="entry name" value="FAD/NAD-bd_sf"/>
</dbReference>
<sequence>MKTNARAVVIGGGVIGVSVAYHLAKYGWKDDVVLLEKHELTSGSTWMAAGNVSFFHGNYYGTQVNMKSIEIYKELEKATGQPAGWHTTGSIRTADNPGRMDELGYAYSMHQCLGLDVSYVTPEEMKKLHPYMEIDGLIGGLYWPDDGDVDPNSVTQAMAKGARQNGVEFNLHTRVTGIYQKSNGEWVVKTDKGDITCEHVVNAAGLWAPEVAKMVGLEIPSIAIAHTHILYEKIQAIDEAEGYLPLVRDPDKSIYLRQEMDSLILGMYEANGQQWKRNGVPWDYAQEELNPDLDNIADCIQAGIDRFPILGDTGFKHITAGPITYTPNGEPLVGPAAPLKNFYHACGYSFGITQAGGIGHYLAGWIMNGEPEIDLWPMDSRRYGSFANWAYNTEKIADTYARLYATIYPNEFRDAARPNRTSPIYEYQKQANAVFGDYYGWECPNYFPPKGEDGYEEPNWRRSNAFKHVGAECKHVMEKVGIIDLTRFAKTKISGPGAKAWLNHMTCQKVPEKDGRIALSPMLDHNGNFKTDMTVSRVNENEFFCVTASVGKKHDQHWMIENLPADGSVCMEDLTYQMGCLVLVGPKSRDVLAKVAYDDVSNEVFKFGTSKEIFVGRTKCRVNRMNYVGELGFEIFHPIEHQITLYQDLMNAGADFDIRLIGMHAMDSMRLEKGYLAWKSEMNVHHTPLETNVAWTVKMDKEFIGKTGLEKQKNQGIPRKLVCLVVDVKDSDAFGYNPIFAGEERVGMTSSGGYGHRVEKSIALGYVPPEHAKEGTRLGVEILGRKRSAVVAAMPLYDPKNEKMKS</sequence>
<accession>S0G847</accession>
<dbReference type="Pfam" id="PF08669">
    <property type="entry name" value="GCV_T_C"/>
    <property type="match status" value="1"/>
</dbReference>
<proteinExistence type="inferred from homology"/>
<dbReference type="Pfam" id="PF16350">
    <property type="entry name" value="FAO_M"/>
    <property type="match status" value="1"/>
</dbReference>
<reference evidence="6 7" key="1">
    <citation type="journal article" date="2013" name="Genome Announc.">
        <title>Draft Genome Sequence of Desulfotignum phosphitoxidans DSM 13687 Strain FiPS-3.</title>
        <authorList>
            <person name="Poehlein A."/>
            <person name="Daniel R."/>
            <person name="Simeonova D.D."/>
        </authorList>
    </citation>
    <scope>NUCLEOTIDE SEQUENCE [LARGE SCALE GENOMIC DNA]</scope>
    <source>
        <strain evidence="6 7">DSM 13687</strain>
    </source>
</reference>
<evidence type="ECO:0000256" key="1">
    <source>
        <dbReference type="ARBA" id="ARBA00008609"/>
    </source>
</evidence>
<evidence type="ECO:0000313" key="7">
    <source>
        <dbReference type="Proteomes" id="UP000014216"/>
    </source>
</evidence>